<accession>A0AAD7VUX8</accession>
<evidence type="ECO:0000256" key="2">
    <source>
        <dbReference type="ARBA" id="ARBA00022679"/>
    </source>
</evidence>
<dbReference type="AlphaFoldDB" id="A0AAD7VUX8"/>
<organism evidence="4 5">
    <name type="scientific">Lipomyces tetrasporus</name>
    <dbReference type="NCBI Taxonomy" id="54092"/>
    <lineage>
        <taxon>Eukaryota</taxon>
        <taxon>Fungi</taxon>
        <taxon>Dikarya</taxon>
        <taxon>Ascomycota</taxon>
        <taxon>Saccharomycotina</taxon>
        <taxon>Lipomycetes</taxon>
        <taxon>Lipomycetales</taxon>
        <taxon>Lipomycetaceae</taxon>
        <taxon>Lipomyces</taxon>
    </lineage>
</organism>
<dbReference type="Gene3D" id="3.40.50.150">
    <property type="entry name" value="Vaccinia Virus protein VP39"/>
    <property type="match status" value="1"/>
</dbReference>
<keyword evidence="2" id="KW-0808">Transferase</keyword>
<evidence type="ECO:0000256" key="1">
    <source>
        <dbReference type="ARBA" id="ARBA00022603"/>
    </source>
</evidence>
<dbReference type="SUPFAM" id="SSF53335">
    <property type="entry name" value="S-adenosyl-L-methionine-dependent methyltransferases"/>
    <property type="match status" value="1"/>
</dbReference>
<protein>
    <submittedName>
        <fullName evidence="4">S-adenosyl-L-methionine-dependent methyltransferase</fullName>
    </submittedName>
</protein>
<evidence type="ECO:0000313" key="4">
    <source>
        <dbReference type="EMBL" id="KAJ8101725.1"/>
    </source>
</evidence>
<keyword evidence="5" id="KW-1185">Reference proteome</keyword>
<dbReference type="CDD" id="cd02440">
    <property type="entry name" value="AdoMet_MTases"/>
    <property type="match status" value="1"/>
</dbReference>
<proteinExistence type="predicted"/>
<evidence type="ECO:0000259" key="3">
    <source>
        <dbReference type="Pfam" id="PF13649"/>
    </source>
</evidence>
<dbReference type="InterPro" id="IPR029063">
    <property type="entry name" value="SAM-dependent_MTases_sf"/>
</dbReference>
<dbReference type="EMBL" id="JARPMG010000003">
    <property type="protein sequence ID" value="KAJ8101725.1"/>
    <property type="molecule type" value="Genomic_DNA"/>
</dbReference>
<dbReference type="RefSeq" id="XP_056045175.1">
    <property type="nucleotide sequence ID" value="XM_056191419.1"/>
</dbReference>
<feature type="domain" description="Methyltransferase" evidence="3">
    <location>
        <begin position="41"/>
        <end position="135"/>
    </location>
</feature>
<reference evidence="4" key="1">
    <citation type="submission" date="2023-03" db="EMBL/GenBank/DDBJ databases">
        <title>Near-Complete genome sequence of Lipomyces tetrasporous NRRL Y-64009, an oleaginous yeast capable of growing on lignocellulosic hydrolysates.</title>
        <authorList>
            <consortium name="Lawrence Berkeley National Laboratory"/>
            <person name="Jagtap S.S."/>
            <person name="Liu J.-J."/>
            <person name="Walukiewicz H.E."/>
            <person name="Pangilinan J."/>
            <person name="Lipzen A."/>
            <person name="Ahrendt S."/>
            <person name="Koriabine M."/>
            <person name="Cobaugh K."/>
            <person name="Salamov A."/>
            <person name="Yoshinaga Y."/>
            <person name="Ng V."/>
            <person name="Daum C."/>
            <person name="Grigoriev I.V."/>
            <person name="Slininger P.J."/>
            <person name="Dien B.S."/>
            <person name="Jin Y.-S."/>
            <person name="Rao C.V."/>
        </authorList>
    </citation>
    <scope>NUCLEOTIDE SEQUENCE</scope>
    <source>
        <strain evidence="4">NRRL Y-64009</strain>
    </source>
</reference>
<dbReference type="PANTHER" id="PTHR44942">
    <property type="entry name" value="METHYLTRANSF_11 DOMAIN-CONTAINING PROTEIN"/>
    <property type="match status" value="1"/>
</dbReference>
<evidence type="ECO:0000313" key="5">
    <source>
        <dbReference type="Proteomes" id="UP001217417"/>
    </source>
</evidence>
<dbReference type="GO" id="GO:0032259">
    <property type="term" value="P:methylation"/>
    <property type="evidence" value="ECO:0007669"/>
    <property type="project" value="UniProtKB-KW"/>
</dbReference>
<keyword evidence="1 4" id="KW-0489">Methyltransferase</keyword>
<dbReference type="PANTHER" id="PTHR44942:SF4">
    <property type="entry name" value="METHYLTRANSFERASE TYPE 11 DOMAIN-CONTAINING PROTEIN"/>
    <property type="match status" value="1"/>
</dbReference>
<dbReference type="Pfam" id="PF13649">
    <property type="entry name" value="Methyltransf_25"/>
    <property type="match status" value="1"/>
</dbReference>
<dbReference type="InterPro" id="IPR041698">
    <property type="entry name" value="Methyltransf_25"/>
</dbReference>
<name>A0AAD7VUX8_9ASCO</name>
<dbReference type="Proteomes" id="UP001217417">
    <property type="component" value="Unassembled WGS sequence"/>
</dbReference>
<comment type="caution">
    <text evidence="4">The sequence shown here is derived from an EMBL/GenBank/DDBJ whole genome shotgun (WGS) entry which is preliminary data.</text>
</comment>
<dbReference type="InterPro" id="IPR051052">
    <property type="entry name" value="Diverse_substrate_MTase"/>
</dbReference>
<dbReference type="GO" id="GO:0008757">
    <property type="term" value="F:S-adenosylmethionine-dependent methyltransferase activity"/>
    <property type="evidence" value="ECO:0007669"/>
    <property type="project" value="InterPro"/>
</dbReference>
<sequence>MTSFSDSTYSSKEYADFRPSYPPSVYTALIEYHKGPRNLAIDLGCGPGTATYPLSAYFANVIGSDPSRVMIEQARKAAAAKGDANLRFIVSPAEEISSYIETPGSVDFISTSQAVHWFQHDKWFKECARALRQGGTLTYFGYKDHSIVGSKLANDIFMEFSYGDKFLGPYWEPGRQFVRNLYRDIVPPSDLFTDVKRTEYIAGVSDASGRLITKDMTLEANENYVRTWSSFHNWCKDHPDERARHAGGTGDIVDRLFDRLKKVTGWTAKTILQVEWSSVILLARRL</sequence>
<gene>
    <name evidence="4" type="ORF">POJ06DRAFT_69775</name>
</gene>
<dbReference type="GeneID" id="80886585"/>